<protein>
    <recommendedName>
        <fullName evidence="4">Heavy metal translocating P-type ATPase</fullName>
    </recommendedName>
</protein>
<dbReference type="EMBL" id="QBMP01000106">
    <property type="protein sequence ID" value="PZO54862.1"/>
    <property type="molecule type" value="Genomic_DNA"/>
</dbReference>
<feature type="transmembrane region" description="Helical" evidence="1">
    <location>
        <begin position="12"/>
        <end position="31"/>
    </location>
</feature>
<evidence type="ECO:0000256" key="1">
    <source>
        <dbReference type="SAM" id="Phobius"/>
    </source>
</evidence>
<reference evidence="3" key="1">
    <citation type="submission" date="2018-04" db="EMBL/GenBank/DDBJ databases">
        <authorList>
            <person name="Cornet L."/>
        </authorList>
    </citation>
    <scope>NUCLEOTIDE SEQUENCE [LARGE SCALE GENOMIC DNA]</scope>
</reference>
<dbReference type="AlphaFoldDB" id="A0A2W4XF71"/>
<comment type="caution">
    <text evidence="2">The sequence shown here is derived from an EMBL/GenBank/DDBJ whole genome shotgun (WGS) entry which is preliminary data.</text>
</comment>
<dbReference type="Proteomes" id="UP000249794">
    <property type="component" value="Unassembled WGS sequence"/>
</dbReference>
<gene>
    <name evidence="2" type="ORF">DCF15_11205</name>
</gene>
<keyword evidence="1" id="KW-0812">Transmembrane</keyword>
<keyword evidence="1" id="KW-0472">Membrane</keyword>
<evidence type="ECO:0008006" key="4">
    <source>
        <dbReference type="Google" id="ProtNLM"/>
    </source>
</evidence>
<reference evidence="2 3" key="2">
    <citation type="submission" date="2018-06" db="EMBL/GenBank/DDBJ databases">
        <title>Metagenomic assembly of (sub)arctic Cyanobacteria and their associated microbiome from non-axenic cultures.</title>
        <authorList>
            <person name="Baurain D."/>
        </authorList>
    </citation>
    <scope>NUCLEOTIDE SEQUENCE [LARGE SCALE GENOMIC DNA]</scope>
    <source>
        <strain evidence="2">ULC027bin1</strain>
    </source>
</reference>
<organism evidence="2 3">
    <name type="scientific">Phormidesmis priestleyi</name>
    <dbReference type="NCBI Taxonomy" id="268141"/>
    <lineage>
        <taxon>Bacteria</taxon>
        <taxon>Bacillati</taxon>
        <taxon>Cyanobacteriota</taxon>
        <taxon>Cyanophyceae</taxon>
        <taxon>Leptolyngbyales</taxon>
        <taxon>Leptolyngbyaceae</taxon>
        <taxon>Phormidesmis</taxon>
    </lineage>
</organism>
<proteinExistence type="predicted"/>
<evidence type="ECO:0000313" key="2">
    <source>
        <dbReference type="EMBL" id="PZO54862.1"/>
    </source>
</evidence>
<sequence length="62" mass="6275">MASRAVNQIGTAGYNVIAIPLAAGALSPWGIVLAPVVAATLMGLSTVIVSINAIMLRRAKLS</sequence>
<evidence type="ECO:0000313" key="3">
    <source>
        <dbReference type="Proteomes" id="UP000249794"/>
    </source>
</evidence>
<name>A0A2W4XF71_9CYAN</name>
<keyword evidence="1" id="KW-1133">Transmembrane helix</keyword>
<accession>A0A2W4XF71</accession>
<feature type="transmembrane region" description="Helical" evidence="1">
    <location>
        <begin position="37"/>
        <end position="56"/>
    </location>
</feature>